<dbReference type="GO" id="GO:0003677">
    <property type="term" value="F:DNA binding"/>
    <property type="evidence" value="ECO:0007669"/>
    <property type="project" value="UniProtKB-KW"/>
</dbReference>
<dbReference type="InterPro" id="IPR044946">
    <property type="entry name" value="Restrct_endonuc_typeI_TRD_sf"/>
</dbReference>
<dbReference type="GO" id="GO:0009307">
    <property type="term" value="P:DNA restriction-modification system"/>
    <property type="evidence" value="ECO:0007669"/>
    <property type="project" value="UniProtKB-KW"/>
</dbReference>
<evidence type="ECO:0000259" key="4">
    <source>
        <dbReference type="Pfam" id="PF01420"/>
    </source>
</evidence>
<evidence type="ECO:0000256" key="2">
    <source>
        <dbReference type="ARBA" id="ARBA00022747"/>
    </source>
</evidence>
<dbReference type="Pfam" id="PF01420">
    <property type="entry name" value="Methylase_S"/>
    <property type="match status" value="1"/>
</dbReference>
<dbReference type="Gene3D" id="3.90.220.20">
    <property type="entry name" value="DNA methylase specificity domains"/>
    <property type="match status" value="1"/>
</dbReference>
<comment type="similarity">
    <text evidence="1">Belongs to the type-I restriction system S methylase family.</text>
</comment>
<dbReference type="Gene3D" id="1.10.287.1120">
    <property type="entry name" value="Bipartite methylase S protein"/>
    <property type="match status" value="1"/>
</dbReference>
<dbReference type="PANTHER" id="PTHR30408">
    <property type="entry name" value="TYPE-1 RESTRICTION ENZYME ECOKI SPECIFICITY PROTEIN"/>
    <property type="match status" value="1"/>
</dbReference>
<comment type="caution">
    <text evidence="5">The sequence shown here is derived from an EMBL/GenBank/DDBJ whole genome shotgun (WGS) entry which is preliminary data.</text>
</comment>
<dbReference type="RefSeq" id="WP_134076701.1">
    <property type="nucleotide sequence ID" value="NZ_SOCH01000006.1"/>
</dbReference>
<feature type="domain" description="Type I restriction modification DNA specificity" evidence="4">
    <location>
        <begin position="19"/>
        <end position="197"/>
    </location>
</feature>
<protein>
    <submittedName>
        <fullName evidence="5">Type I restriction enzyme S subunit</fullName>
    </submittedName>
</protein>
<dbReference type="Proteomes" id="UP000294882">
    <property type="component" value="Unassembled WGS sequence"/>
</dbReference>
<evidence type="ECO:0000256" key="3">
    <source>
        <dbReference type="ARBA" id="ARBA00023125"/>
    </source>
</evidence>
<dbReference type="AlphaFoldDB" id="A0A4V3FLZ3"/>
<dbReference type="InterPro" id="IPR052021">
    <property type="entry name" value="Type-I_RS_S_subunit"/>
</dbReference>
<accession>A0A4V3FLZ3</accession>
<reference evidence="5 6" key="1">
    <citation type="submission" date="2019-03" db="EMBL/GenBank/DDBJ databases">
        <title>Genomic Encyclopedia of Archaeal and Bacterial Type Strains, Phase II (KMG-II): from individual species to whole genera.</title>
        <authorList>
            <person name="Goeker M."/>
        </authorList>
    </citation>
    <scope>NUCLEOTIDE SEQUENCE [LARGE SCALE GENOMIC DNA]</scope>
    <source>
        <strain evidence="5 6">ATCC 25591</strain>
    </source>
</reference>
<dbReference type="SUPFAM" id="SSF116734">
    <property type="entry name" value="DNA methylase specificity domain"/>
    <property type="match status" value="1"/>
</dbReference>
<dbReference type="EMBL" id="SOCH01000006">
    <property type="protein sequence ID" value="TDU95973.1"/>
    <property type="molecule type" value="Genomic_DNA"/>
</dbReference>
<evidence type="ECO:0000313" key="5">
    <source>
        <dbReference type="EMBL" id="TDU95973.1"/>
    </source>
</evidence>
<name>A0A4V3FLZ3_9BACT</name>
<dbReference type="PANTHER" id="PTHR30408:SF12">
    <property type="entry name" value="TYPE I RESTRICTION ENZYME MJAVIII SPECIFICITY SUBUNIT"/>
    <property type="match status" value="1"/>
</dbReference>
<dbReference type="InterPro" id="IPR000055">
    <property type="entry name" value="Restrct_endonuc_typeI_TRD"/>
</dbReference>
<keyword evidence="3" id="KW-0238">DNA-binding</keyword>
<gene>
    <name evidence="5" type="ORF">JN03_0587</name>
</gene>
<sequence length="210" mass="24129">MPENKTKPEIRFKGFTYAWELSALGDLGTTFTGLSGKKKDDFGKGDAHFIPYLNVFNNPIIDPSFVESIEIDNSQNEVKYGDIFFTTSSETPDEVGMSSVWLSGLKNIYLNSFCFGYRLNFLENYDLNYLAYNFRSNSFRNHMILLAQGISRFNISKTRAMDIKISIPTLKEQQKIGNFFKNLDKIIDLHQCKCEKLQTIKKSLLGKMFC</sequence>
<evidence type="ECO:0000256" key="1">
    <source>
        <dbReference type="ARBA" id="ARBA00010923"/>
    </source>
</evidence>
<evidence type="ECO:0000313" key="6">
    <source>
        <dbReference type="Proteomes" id="UP000294882"/>
    </source>
</evidence>
<keyword evidence="2" id="KW-0680">Restriction system</keyword>
<organism evidence="5 6">
    <name type="scientific">Metamycoplasma hyosynoviae</name>
    <dbReference type="NCBI Taxonomy" id="29559"/>
    <lineage>
        <taxon>Bacteria</taxon>
        <taxon>Bacillati</taxon>
        <taxon>Mycoplasmatota</taxon>
        <taxon>Mycoplasmoidales</taxon>
        <taxon>Metamycoplasmataceae</taxon>
        <taxon>Metamycoplasma</taxon>
    </lineage>
</organism>
<proteinExistence type="inferred from homology"/>